<dbReference type="SUPFAM" id="SSF52799">
    <property type="entry name" value="(Phosphotyrosine protein) phosphatases II"/>
    <property type="match status" value="2"/>
</dbReference>
<keyword evidence="7" id="KW-0498">Mitosis</keyword>
<keyword evidence="6" id="KW-0132">Cell division</keyword>
<dbReference type="InterPro" id="IPR016130">
    <property type="entry name" value="Tyr_Pase_AS"/>
</dbReference>
<dbReference type="OrthoDB" id="266663at2759"/>
<dbReference type="CDD" id="cd17657">
    <property type="entry name" value="CDC14_N"/>
    <property type="match status" value="1"/>
</dbReference>
<feature type="region of interest" description="Disordered" evidence="12">
    <location>
        <begin position="329"/>
        <end position="350"/>
    </location>
</feature>
<dbReference type="eggNOG" id="KOG1720">
    <property type="taxonomic scope" value="Eukaryota"/>
</dbReference>
<evidence type="ECO:0000259" key="14">
    <source>
        <dbReference type="PROSITE" id="PS50056"/>
    </source>
</evidence>
<keyword evidence="10" id="KW-0469">Meiosis</keyword>
<evidence type="ECO:0000256" key="11">
    <source>
        <dbReference type="ARBA" id="ARBA00023306"/>
    </source>
</evidence>
<proteinExistence type="inferred from homology"/>
<dbReference type="Gene3D" id="3.90.190.10">
    <property type="entry name" value="Protein tyrosine phosphatase superfamily"/>
    <property type="match status" value="2"/>
</dbReference>
<evidence type="ECO:0000256" key="9">
    <source>
        <dbReference type="ARBA" id="ARBA00023242"/>
    </source>
</evidence>
<evidence type="ECO:0000256" key="5">
    <source>
        <dbReference type="ARBA" id="ARBA00022553"/>
    </source>
</evidence>
<organism evidence="15 16">
    <name type="scientific">Trichomonas vaginalis (strain ATCC PRA-98 / G3)</name>
    <dbReference type="NCBI Taxonomy" id="412133"/>
    <lineage>
        <taxon>Eukaryota</taxon>
        <taxon>Metamonada</taxon>
        <taxon>Parabasalia</taxon>
        <taxon>Trichomonadida</taxon>
        <taxon>Trichomonadidae</taxon>
        <taxon>Trichomonas</taxon>
    </lineage>
</organism>
<protein>
    <submittedName>
        <fullName evidence="15">Tyrosine phosphatase, putative</fullName>
    </submittedName>
</protein>
<dbReference type="GO" id="GO:0031981">
    <property type="term" value="C:nuclear lumen"/>
    <property type="evidence" value="ECO:0007669"/>
    <property type="project" value="UniProtKB-ARBA"/>
</dbReference>
<dbReference type="FunFam" id="3.90.190.10:FF:000288">
    <property type="entry name" value="Dual specificity protein phosphatase CDC14A, putative"/>
    <property type="match status" value="1"/>
</dbReference>
<dbReference type="FunCoup" id="A2E6A0">
    <property type="interactions" value="252"/>
</dbReference>
<evidence type="ECO:0000256" key="10">
    <source>
        <dbReference type="ARBA" id="ARBA00023254"/>
    </source>
</evidence>
<keyword evidence="5" id="KW-0597">Phosphoprotein</keyword>
<dbReference type="OMA" id="ARCFTAN"/>
<dbReference type="SMR" id="A2E6A0"/>
<dbReference type="InterPro" id="IPR020422">
    <property type="entry name" value="TYR_PHOSPHATASE_DUAL_dom"/>
</dbReference>
<dbReference type="InParanoid" id="A2E6A0"/>
<dbReference type="EMBL" id="DS113312">
    <property type="protein sequence ID" value="EAY11823.1"/>
    <property type="molecule type" value="Genomic_DNA"/>
</dbReference>
<evidence type="ECO:0000256" key="6">
    <source>
        <dbReference type="ARBA" id="ARBA00022618"/>
    </source>
</evidence>
<dbReference type="VEuPathDB" id="TrichDB:TVAG_458950"/>
<dbReference type="KEGG" id="tva:4769781"/>
<reference evidence="15" key="1">
    <citation type="submission" date="2006-10" db="EMBL/GenBank/DDBJ databases">
        <authorList>
            <person name="Amadeo P."/>
            <person name="Zhao Q."/>
            <person name="Wortman J."/>
            <person name="Fraser-Liggett C."/>
            <person name="Carlton J."/>
        </authorList>
    </citation>
    <scope>NUCLEOTIDE SEQUENCE</scope>
    <source>
        <strain evidence="15">G3</strain>
    </source>
</reference>
<dbReference type="Pfam" id="PF22785">
    <property type="entry name" value="Tc-R-P"/>
    <property type="match status" value="1"/>
</dbReference>
<evidence type="ECO:0000313" key="16">
    <source>
        <dbReference type="Proteomes" id="UP000001542"/>
    </source>
</evidence>
<sequence>MINKKIIQMIPIIEDRLEFSILELEPRNIGKYFYFTIDDIQEFQYIPIYEDFGPPSLVQIVEFIRYVENLLEKHQEVLHFYTCPNIQLRSNAFMYIMAFRMFHLRLTPQQTIEPYKYITYKFYPFRDASMLPSTFDLTHLDVLCGLFKAVSLKWLNINDFDSVEFQRMKEISEGDMSWIIPKRLIACATPYSHSPISGGINVVTPETAIPKFEQLGVHRIIRLNKQFYDSQIFKDAGFIHNELYFDDGTVPPKNIIEKFFDLMSDDSEIVALHCKAGLGRTGTLAACYLIRKFDFTPREAIAWIRICRQGSIVGPQQEFLLKFDQQKIVPPKPPSTPRSRNPRNSFNNSKGYYLGSVFPDLYKNATKRRYLETAKSSRIPQTARGPYRSPFQNVAMRTAPSSPRNKRGFNYAELAFDV</sequence>
<evidence type="ECO:0000256" key="2">
    <source>
        <dbReference type="ARBA" id="ARBA00004496"/>
    </source>
</evidence>
<comment type="subcellular location">
    <subcellularLocation>
        <location evidence="2">Cytoplasm</location>
    </subcellularLocation>
    <subcellularLocation>
        <location evidence="1">Nucleus</location>
    </subcellularLocation>
</comment>
<evidence type="ECO:0000256" key="4">
    <source>
        <dbReference type="ARBA" id="ARBA00022490"/>
    </source>
</evidence>
<feature type="domain" description="Tyrosine-protein phosphatase" evidence="13">
    <location>
        <begin position="175"/>
        <end position="332"/>
    </location>
</feature>
<evidence type="ECO:0000256" key="12">
    <source>
        <dbReference type="SAM" id="MobiDB-lite"/>
    </source>
</evidence>
<dbReference type="STRING" id="5722.A2E6A0"/>
<accession>A2E6A0</accession>
<evidence type="ECO:0000256" key="1">
    <source>
        <dbReference type="ARBA" id="ARBA00004123"/>
    </source>
</evidence>
<dbReference type="RefSeq" id="XP_001324046.1">
    <property type="nucleotide sequence ID" value="XM_001324011.1"/>
</dbReference>
<keyword evidence="4" id="KW-0963">Cytoplasm</keyword>
<dbReference type="PROSITE" id="PS50054">
    <property type="entry name" value="TYR_PHOSPHATASE_DUAL"/>
    <property type="match status" value="1"/>
</dbReference>
<dbReference type="GO" id="GO:0004725">
    <property type="term" value="F:protein tyrosine phosphatase activity"/>
    <property type="evidence" value="ECO:0000318"/>
    <property type="project" value="GO_Central"/>
</dbReference>
<evidence type="ECO:0000256" key="3">
    <source>
        <dbReference type="ARBA" id="ARBA00007315"/>
    </source>
</evidence>
<evidence type="ECO:0000256" key="8">
    <source>
        <dbReference type="ARBA" id="ARBA00022801"/>
    </source>
</evidence>
<evidence type="ECO:0000313" key="15">
    <source>
        <dbReference type="EMBL" id="EAY11823.1"/>
    </source>
</evidence>
<dbReference type="GO" id="GO:0032467">
    <property type="term" value="P:positive regulation of cytokinesis"/>
    <property type="evidence" value="ECO:0000318"/>
    <property type="project" value="GO_Central"/>
</dbReference>
<dbReference type="GO" id="GO:0000226">
    <property type="term" value="P:microtubule cytoskeleton organization"/>
    <property type="evidence" value="ECO:0000318"/>
    <property type="project" value="GO_Central"/>
</dbReference>
<dbReference type="PANTHER" id="PTHR23339">
    <property type="entry name" value="TYROSINE SPECIFIC PROTEIN PHOSPHATASE AND DUAL SPECIFICITY PROTEIN PHOSPHATASE"/>
    <property type="match status" value="1"/>
</dbReference>
<dbReference type="InterPro" id="IPR029021">
    <property type="entry name" value="Prot-tyrosine_phosphatase-like"/>
</dbReference>
<keyword evidence="8" id="KW-0378">Hydrolase</keyword>
<dbReference type="GO" id="GO:0005737">
    <property type="term" value="C:cytoplasm"/>
    <property type="evidence" value="ECO:0000318"/>
    <property type="project" value="GO_Central"/>
</dbReference>
<dbReference type="InterPro" id="IPR029260">
    <property type="entry name" value="DSPn"/>
</dbReference>
<comment type="similarity">
    <text evidence="3">Belongs to the protein-tyrosine phosphatase family. Non-receptor class CDC14 subfamily.</text>
</comment>
<evidence type="ECO:0000256" key="7">
    <source>
        <dbReference type="ARBA" id="ARBA00022776"/>
    </source>
</evidence>
<keyword evidence="16" id="KW-1185">Reference proteome</keyword>
<dbReference type="InterPro" id="IPR050561">
    <property type="entry name" value="PTP"/>
</dbReference>
<evidence type="ECO:0000259" key="13">
    <source>
        <dbReference type="PROSITE" id="PS50054"/>
    </source>
</evidence>
<feature type="domain" description="Tyrosine specific protein phosphatases" evidence="14">
    <location>
        <begin position="253"/>
        <end position="319"/>
    </location>
</feature>
<dbReference type="GO" id="GO:0005856">
    <property type="term" value="C:cytoskeleton"/>
    <property type="evidence" value="ECO:0007669"/>
    <property type="project" value="UniProtKB-ARBA"/>
</dbReference>
<dbReference type="PROSITE" id="PS00383">
    <property type="entry name" value="TYR_PHOSPHATASE_1"/>
    <property type="match status" value="1"/>
</dbReference>
<keyword evidence="11" id="KW-0131">Cell cycle</keyword>
<dbReference type="Pfam" id="PF14671">
    <property type="entry name" value="DSPn"/>
    <property type="match status" value="1"/>
</dbReference>
<dbReference type="AlphaFoldDB" id="A2E6A0"/>
<feature type="compositionally biased region" description="Low complexity" evidence="12">
    <location>
        <begin position="337"/>
        <end position="349"/>
    </location>
</feature>
<dbReference type="GO" id="GO:0051301">
    <property type="term" value="P:cell division"/>
    <property type="evidence" value="ECO:0007669"/>
    <property type="project" value="UniProtKB-KW"/>
</dbReference>
<dbReference type="GO" id="GO:0000278">
    <property type="term" value="P:mitotic cell cycle"/>
    <property type="evidence" value="ECO:0007669"/>
    <property type="project" value="UniProtKB-ARBA"/>
</dbReference>
<reference evidence="15" key="2">
    <citation type="journal article" date="2007" name="Science">
        <title>Draft genome sequence of the sexually transmitted pathogen Trichomonas vaginalis.</title>
        <authorList>
            <person name="Carlton J.M."/>
            <person name="Hirt R.P."/>
            <person name="Silva J.C."/>
            <person name="Delcher A.L."/>
            <person name="Schatz M."/>
            <person name="Zhao Q."/>
            <person name="Wortman J.R."/>
            <person name="Bidwell S.L."/>
            <person name="Alsmark U.C.M."/>
            <person name="Besteiro S."/>
            <person name="Sicheritz-Ponten T."/>
            <person name="Noel C.J."/>
            <person name="Dacks J.B."/>
            <person name="Foster P.G."/>
            <person name="Simillion C."/>
            <person name="Van de Peer Y."/>
            <person name="Miranda-Saavedra D."/>
            <person name="Barton G.J."/>
            <person name="Westrop G.D."/>
            <person name="Mueller S."/>
            <person name="Dessi D."/>
            <person name="Fiori P.L."/>
            <person name="Ren Q."/>
            <person name="Paulsen I."/>
            <person name="Zhang H."/>
            <person name="Bastida-Corcuera F.D."/>
            <person name="Simoes-Barbosa A."/>
            <person name="Brown M.T."/>
            <person name="Hayes R.D."/>
            <person name="Mukherjee M."/>
            <person name="Okumura C.Y."/>
            <person name="Schneider R."/>
            <person name="Smith A.J."/>
            <person name="Vanacova S."/>
            <person name="Villalvazo M."/>
            <person name="Haas B.J."/>
            <person name="Pertea M."/>
            <person name="Feldblyum T.V."/>
            <person name="Utterback T.R."/>
            <person name="Shu C.L."/>
            <person name="Osoegawa K."/>
            <person name="de Jong P.J."/>
            <person name="Hrdy I."/>
            <person name="Horvathova L."/>
            <person name="Zubacova Z."/>
            <person name="Dolezal P."/>
            <person name="Malik S.B."/>
            <person name="Logsdon J.M. Jr."/>
            <person name="Henze K."/>
            <person name="Gupta A."/>
            <person name="Wang C.C."/>
            <person name="Dunne R.L."/>
            <person name="Upcroft J.A."/>
            <person name="Upcroft P."/>
            <person name="White O."/>
            <person name="Salzberg S.L."/>
            <person name="Tang P."/>
            <person name="Chiu C.-H."/>
            <person name="Lee Y.-S."/>
            <person name="Embley T.M."/>
            <person name="Coombs G.H."/>
            <person name="Mottram J.C."/>
            <person name="Tachezy J."/>
            <person name="Fraser-Liggett C.M."/>
            <person name="Johnson P.J."/>
        </authorList>
    </citation>
    <scope>NUCLEOTIDE SEQUENCE [LARGE SCALE GENOMIC DNA]</scope>
    <source>
        <strain evidence="15">G3</strain>
    </source>
</reference>
<gene>
    <name evidence="15" type="ORF">TVAG_458950</name>
</gene>
<dbReference type="Proteomes" id="UP000001542">
    <property type="component" value="Unassembled WGS sequence"/>
</dbReference>
<dbReference type="GO" id="GO:0007096">
    <property type="term" value="P:regulation of exit from mitosis"/>
    <property type="evidence" value="ECO:0000318"/>
    <property type="project" value="GO_Central"/>
</dbReference>
<dbReference type="InterPro" id="IPR000387">
    <property type="entry name" value="Tyr_Pase_dom"/>
</dbReference>
<dbReference type="GO" id="GO:0032954">
    <property type="term" value="P:regulation of cytokinetic process"/>
    <property type="evidence" value="ECO:0007669"/>
    <property type="project" value="UniProtKB-ARBA"/>
</dbReference>
<dbReference type="FunFam" id="3.90.190.10:FF:000038">
    <property type="entry name" value="Tyrosine-protein phosphatase CDC14"/>
    <property type="match status" value="1"/>
</dbReference>
<dbReference type="VEuPathDB" id="TrichDB:TVAGG3_0394580"/>
<dbReference type="GO" id="GO:0033554">
    <property type="term" value="P:cellular response to stress"/>
    <property type="evidence" value="ECO:0007669"/>
    <property type="project" value="UniProtKB-ARBA"/>
</dbReference>
<keyword evidence="9" id="KW-0539">Nucleus</keyword>
<dbReference type="PROSITE" id="PS50056">
    <property type="entry name" value="TYR_PHOSPHATASE_2"/>
    <property type="match status" value="1"/>
</dbReference>
<dbReference type="GO" id="GO:0051321">
    <property type="term" value="P:meiotic cell cycle"/>
    <property type="evidence" value="ECO:0007669"/>
    <property type="project" value="UniProtKB-KW"/>
</dbReference>
<name>A2E6A0_TRIV3</name>